<dbReference type="Proteomes" id="UP000198661">
    <property type="component" value="Unassembled WGS sequence"/>
</dbReference>
<dbReference type="InterPro" id="IPR006128">
    <property type="entry name" value="Lipoprotein_PsaA-like"/>
</dbReference>
<dbReference type="GO" id="GO:0007155">
    <property type="term" value="P:cell adhesion"/>
    <property type="evidence" value="ECO:0007669"/>
    <property type="project" value="InterPro"/>
</dbReference>
<accession>A0A1I2LWH3</accession>
<gene>
    <name evidence="6" type="ORF">SAMN04488025_10639</name>
</gene>
<evidence type="ECO:0000256" key="3">
    <source>
        <dbReference type="ARBA" id="ARBA00022729"/>
    </source>
</evidence>
<dbReference type="PANTHER" id="PTHR42953:SF3">
    <property type="entry name" value="HIGH-AFFINITY ZINC UPTAKE SYSTEM PROTEIN ZNUA"/>
    <property type="match status" value="1"/>
</dbReference>
<dbReference type="EMBL" id="FOOK01000006">
    <property type="protein sequence ID" value="SFF82839.1"/>
    <property type="molecule type" value="Genomic_DNA"/>
</dbReference>
<comment type="similarity">
    <text evidence="1 4">Belongs to the bacterial solute-binding protein 9 family.</text>
</comment>
<dbReference type="GO" id="GO:0030001">
    <property type="term" value="P:metal ion transport"/>
    <property type="evidence" value="ECO:0007669"/>
    <property type="project" value="InterPro"/>
</dbReference>
<dbReference type="InterPro" id="IPR050492">
    <property type="entry name" value="Bact_metal-bind_prot9"/>
</dbReference>
<dbReference type="GO" id="GO:0046872">
    <property type="term" value="F:metal ion binding"/>
    <property type="evidence" value="ECO:0007669"/>
    <property type="project" value="InterPro"/>
</dbReference>
<keyword evidence="2 4" id="KW-0813">Transport</keyword>
<dbReference type="Pfam" id="PF01297">
    <property type="entry name" value="ZnuA"/>
    <property type="match status" value="1"/>
</dbReference>
<dbReference type="Gene3D" id="3.40.50.1980">
    <property type="entry name" value="Nitrogenase molybdenum iron protein domain"/>
    <property type="match status" value="2"/>
</dbReference>
<protein>
    <submittedName>
        <fullName evidence="6">Zinc transport system substrate-binding protein</fullName>
    </submittedName>
</protein>
<keyword evidence="3 5" id="KW-0732">Signal</keyword>
<dbReference type="OrthoDB" id="9810636at2"/>
<dbReference type="PROSITE" id="PS51257">
    <property type="entry name" value="PROKAR_LIPOPROTEIN"/>
    <property type="match status" value="1"/>
</dbReference>
<dbReference type="PRINTS" id="PR00691">
    <property type="entry name" value="ADHESINB"/>
</dbReference>
<dbReference type="SUPFAM" id="SSF53807">
    <property type="entry name" value="Helical backbone' metal receptor"/>
    <property type="match status" value="1"/>
</dbReference>
<dbReference type="InterPro" id="IPR006129">
    <property type="entry name" value="AdhesinB"/>
</dbReference>
<organism evidence="6 7">
    <name type="scientific">Planifilum fulgidum</name>
    <dbReference type="NCBI Taxonomy" id="201973"/>
    <lineage>
        <taxon>Bacteria</taxon>
        <taxon>Bacillati</taxon>
        <taxon>Bacillota</taxon>
        <taxon>Bacilli</taxon>
        <taxon>Bacillales</taxon>
        <taxon>Thermoactinomycetaceae</taxon>
        <taxon>Planifilum</taxon>
    </lineage>
</organism>
<feature type="signal peptide" evidence="5">
    <location>
        <begin position="1"/>
        <end position="19"/>
    </location>
</feature>
<sequence>MPRDKKLLVALSLVMILMAAGCSGETQEDSGGGLMVYASVYPLADFAEKIGGKHVNVTLLVPPGVEPHDFEPTPRDLARLSRADVFIYNGIGFEAWIKKAREILDSERTVTVDASASLKPLYSGSGKGRQEADPHVWLDPVRAKKMAEAIRDALIKADPDHAADYRTNFDRLSRRFDELDRTFREIAENAEKREFVVSHSAFGYLADRYGLRQIAISGLSPSDEPGPKELKAVIEAAKRHRVKVIFFDSLVPGNLAETVKEEVGAEALVLNPLEGLTPQEEKSGEDYFSIMEKNAENLGKALGSAE</sequence>
<feature type="chain" id="PRO_5039012100" evidence="5">
    <location>
        <begin position="20"/>
        <end position="306"/>
    </location>
</feature>
<dbReference type="InterPro" id="IPR006127">
    <property type="entry name" value="ZnuA-like"/>
</dbReference>
<evidence type="ECO:0000256" key="5">
    <source>
        <dbReference type="SAM" id="SignalP"/>
    </source>
</evidence>
<dbReference type="AlphaFoldDB" id="A0A1I2LWH3"/>
<dbReference type="PANTHER" id="PTHR42953">
    <property type="entry name" value="HIGH-AFFINITY ZINC UPTAKE SYSTEM PROTEIN ZNUA-RELATED"/>
    <property type="match status" value="1"/>
</dbReference>
<dbReference type="PRINTS" id="PR00690">
    <property type="entry name" value="ADHESNFAMILY"/>
</dbReference>
<evidence type="ECO:0000256" key="2">
    <source>
        <dbReference type="ARBA" id="ARBA00022448"/>
    </source>
</evidence>
<evidence type="ECO:0000313" key="6">
    <source>
        <dbReference type="EMBL" id="SFF82839.1"/>
    </source>
</evidence>
<evidence type="ECO:0000256" key="1">
    <source>
        <dbReference type="ARBA" id="ARBA00011028"/>
    </source>
</evidence>
<dbReference type="STRING" id="201973.SAMN04488025_10639"/>
<evidence type="ECO:0000256" key="4">
    <source>
        <dbReference type="RuleBase" id="RU003512"/>
    </source>
</evidence>
<proteinExistence type="inferred from homology"/>
<keyword evidence="7" id="KW-1185">Reference proteome</keyword>
<reference evidence="6 7" key="1">
    <citation type="submission" date="2016-10" db="EMBL/GenBank/DDBJ databases">
        <authorList>
            <person name="de Groot N.N."/>
        </authorList>
    </citation>
    <scope>NUCLEOTIDE SEQUENCE [LARGE SCALE GENOMIC DNA]</scope>
    <source>
        <strain evidence="6 7">DSM 44945</strain>
    </source>
</reference>
<name>A0A1I2LWH3_9BACL</name>
<dbReference type="RefSeq" id="WP_092036455.1">
    <property type="nucleotide sequence ID" value="NZ_FOOK01000006.1"/>
</dbReference>
<evidence type="ECO:0000313" key="7">
    <source>
        <dbReference type="Proteomes" id="UP000198661"/>
    </source>
</evidence>